<dbReference type="InterPro" id="IPR004555">
    <property type="entry name" value="G6PDH_assembly_OpcA"/>
</dbReference>
<sequence length="265" mass="29039">MSRVLTLVITPYSKAMLKESIEAANGASHKYPNRIIIAMRVNSYANKARLDAQLWVGADTGAGVVVSRTLAVYAHSVVISILLPDIPMVAWWPNIAPTMSGQDSLGKLAIQRITNATNSIDPLATIKSRLSDYTADDTHLAWDLITYWRALLTSAVNLPPHEPIDLALVSGMKTEPALDVLAGWLANRINRPLRRAVADLKVELIRNSETIVLSRPQTWVTSTLIRTVKPDALVPWGAQGSRGVPSRKSATTGSRQVLLQCLRRH</sequence>
<protein>
    <recommendedName>
        <fullName evidence="5">Glucose-6-phosphate dehydrogenase assembly protein OpcA</fullName>
    </recommendedName>
</protein>
<dbReference type="InterPro" id="IPR046802">
    <property type="entry name" value="OpcA_G6PD_C"/>
</dbReference>
<dbReference type="Pfam" id="PF10128">
    <property type="entry name" value="OpcA_G6PD_assem"/>
    <property type="match status" value="1"/>
</dbReference>
<dbReference type="HOGENOM" id="CLU_046988_1_0_11"/>
<feature type="domain" description="Glucose-6-phosphate dehydrogenase assembly protein OpcA N-terminal" evidence="1">
    <location>
        <begin position="24"/>
        <end position="129"/>
    </location>
</feature>
<feature type="domain" description="Glucose-6-phosphate dehydrogenase assembly protein OpcA C-terminal" evidence="2">
    <location>
        <begin position="137"/>
        <end position="234"/>
    </location>
</feature>
<dbReference type="KEGG" id="mlb:MLBr00580"/>
<evidence type="ECO:0000259" key="1">
    <source>
        <dbReference type="Pfam" id="PF10128"/>
    </source>
</evidence>
<dbReference type="AlphaFoldDB" id="A0A0H3MYJ1"/>
<dbReference type="Pfam" id="PF20171">
    <property type="entry name" value="OpcA_G6PD_C"/>
    <property type="match status" value="1"/>
</dbReference>
<accession>A0A0H3MYJ1</accession>
<name>A0A0H3MYJ1_MYCLB</name>
<dbReference type="InterPro" id="IPR046801">
    <property type="entry name" value="OpcA_G6PD_N"/>
</dbReference>
<evidence type="ECO:0000259" key="2">
    <source>
        <dbReference type="Pfam" id="PF20171"/>
    </source>
</evidence>
<organism evidence="3 4">
    <name type="scientific">Mycobacterium leprae (strain Br4923)</name>
    <dbReference type="NCBI Taxonomy" id="561304"/>
    <lineage>
        <taxon>Bacteria</taxon>
        <taxon>Bacillati</taxon>
        <taxon>Actinomycetota</taxon>
        <taxon>Actinomycetes</taxon>
        <taxon>Mycobacteriales</taxon>
        <taxon>Mycobacteriaceae</taxon>
        <taxon>Mycobacterium</taxon>
    </lineage>
</organism>
<evidence type="ECO:0000313" key="3">
    <source>
        <dbReference type="EMBL" id="CAR70673.1"/>
    </source>
</evidence>
<dbReference type="PANTHER" id="PTHR38658:SF1">
    <property type="entry name" value="OXPP CYCLE PROTEIN OPCA-RELATED"/>
    <property type="match status" value="1"/>
</dbReference>
<evidence type="ECO:0000313" key="4">
    <source>
        <dbReference type="Proteomes" id="UP000006900"/>
    </source>
</evidence>
<reference evidence="3 4" key="1">
    <citation type="journal article" date="2009" name="Nat. Genet.">
        <title>Comparative genomic and phylogeographic analysis of Mycobacterium leprae.</title>
        <authorList>
            <person name="Monot M."/>
            <person name="Honore N."/>
            <person name="Garnier T."/>
            <person name="Zidane N."/>
            <person name="Sherafi D."/>
            <person name="Paniz-Mondolfi A."/>
            <person name="Matsuoka M."/>
            <person name="Taylor G.M."/>
            <person name="Donoghue H.D."/>
            <person name="Bouwman A."/>
            <person name="Mays S."/>
            <person name="Watson C."/>
            <person name="Lockwood D."/>
            <person name="Khamispour A."/>
            <person name="Dowlati Y."/>
            <person name="Jianping S."/>
            <person name="Rea T.H."/>
            <person name="Vera-Cabrera L."/>
            <person name="Stefani M.M."/>
            <person name="Banu S."/>
            <person name="Macdonald M."/>
            <person name="Sapkota B.R."/>
            <person name="Spencer J.S."/>
            <person name="Thomas J."/>
            <person name="Harshman K."/>
            <person name="Singh P."/>
            <person name="Busso P."/>
            <person name="Gattiker A."/>
            <person name="Rougemont J."/>
            <person name="Brennan P.J."/>
            <person name="Cole S.T."/>
        </authorList>
    </citation>
    <scope>NUCLEOTIDE SEQUENCE [LARGE SCALE GENOMIC DNA]</scope>
    <source>
        <strain evidence="4">Br4923</strain>
    </source>
</reference>
<dbReference type="EMBL" id="FM211192">
    <property type="protein sequence ID" value="CAR70673.1"/>
    <property type="molecule type" value="Genomic_DNA"/>
</dbReference>
<dbReference type="NCBIfam" id="TIGR00534">
    <property type="entry name" value="OpcA"/>
    <property type="match status" value="1"/>
</dbReference>
<proteinExistence type="predicted"/>
<evidence type="ECO:0008006" key="5">
    <source>
        <dbReference type="Google" id="ProtNLM"/>
    </source>
</evidence>
<dbReference type="Proteomes" id="UP000006900">
    <property type="component" value="Chromosome"/>
</dbReference>
<gene>
    <name evidence="3" type="ordered locus">MLBr00580</name>
</gene>
<dbReference type="PANTHER" id="PTHR38658">
    <property type="entry name" value="OXPP CYCLE PROTEIN OPCA-RELATED"/>
    <property type="match status" value="1"/>
</dbReference>